<evidence type="ECO:0000256" key="5">
    <source>
        <dbReference type="ARBA" id="ARBA00023002"/>
    </source>
</evidence>
<dbReference type="InterPro" id="IPR002347">
    <property type="entry name" value="SDR_fam"/>
</dbReference>
<dbReference type="Proteomes" id="UP000184035">
    <property type="component" value="Unassembled WGS sequence"/>
</dbReference>
<evidence type="ECO:0000256" key="2">
    <source>
        <dbReference type="ARBA" id="ARBA00006484"/>
    </source>
</evidence>
<dbReference type="InterPro" id="IPR020904">
    <property type="entry name" value="Sc_DH/Rdtase_CS"/>
</dbReference>
<feature type="domain" description="Ketoreductase" evidence="11">
    <location>
        <begin position="5"/>
        <end position="195"/>
    </location>
</feature>
<evidence type="ECO:0000256" key="6">
    <source>
        <dbReference type="ARBA" id="ARBA00023221"/>
    </source>
</evidence>
<comment type="catalytic activity">
    <reaction evidence="7 10">
        <text>a (3R)-hydroxyacyl-[ACP] + NADP(+) = a 3-oxoacyl-[ACP] + NADPH + H(+)</text>
        <dbReference type="Rhea" id="RHEA:17397"/>
        <dbReference type="Rhea" id="RHEA-COMP:9916"/>
        <dbReference type="Rhea" id="RHEA-COMP:9945"/>
        <dbReference type="ChEBI" id="CHEBI:15378"/>
        <dbReference type="ChEBI" id="CHEBI:57783"/>
        <dbReference type="ChEBI" id="CHEBI:58349"/>
        <dbReference type="ChEBI" id="CHEBI:78776"/>
        <dbReference type="ChEBI" id="CHEBI:78827"/>
        <dbReference type="EC" id="1.1.1.100"/>
    </reaction>
</comment>
<keyword evidence="10" id="KW-0443">Lipid metabolism</keyword>
<feature type="binding site" evidence="9">
    <location>
        <begin position="152"/>
        <end position="156"/>
    </location>
    <ligand>
        <name>NADP(+)</name>
        <dbReference type="ChEBI" id="CHEBI:58349"/>
    </ligand>
</feature>
<dbReference type="InterPro" id="IPR011284">
    <property type="entry name" value="3oxo_ACP_reduc"/>
</dbReference>
<dbReference type="InterPro" id="IPR036291">
    <property type="entry name" value="NAD(P)-bd_dom_sf"/>
</dbReference>
<dbReference type="NCBIfam" id="NF004198">
    <property type="entry name" value="PRK05653.1-3"/>
    <property type="match status" value="1"/>
</dbReference>
<name>A0A1M4VTJ3_9CLOT</name>
<reference evidence="12 13" key="1">
    <citation type="submission" date="2016-11" db="EMBL/GenBank/DDBJ databases">
        <authorList>
            <person name="Jaros S."/>
            <person name="Januszkiewicz K."/>
            <person name="Wedrychowicz H."/>
        </authorList>
    </citation>
    <scope>NUCLEOTIDE SEQUENCE [LARGE SCALE GENOMIC DNA]</scope>
    <source>
        <strain evidence="12 13">DSM 2631</strain>
    </source>
</reference>
<dbReference type="SMART" id="SM00822">
    <property type="entry name" value="PKS_KR"/>
    <property type="match status" value="1"/>
</dbReference>
<dbReference type="PANTHER" id="PTHR42879">
    <property type="entry name" value="3-OXOACYL-(ACYL-CARRIER-PROTEIN) REDUCTASE"/>
    <property type="match status" value="1"/>
</dbReference>
<dbReference type="NCBIfam" id="TIGR01830">
    <property type="entry name" value="3oxo_ACP_reduc"/>
    <property type="match status" value="1"/>
</dbReference>
<comment type="function">
    <text evidence="10">Catalyzes the NADPH-dependent reduction of beta-ketoacyl-ACP substrates to beta-hydroxyacyl-ACP products, the first reductive step in the elongation cycle of fatty acid biosynthesis.</text>
</comment>
<dbReference type="OrthoDB" id="9803333at2"/>
<dbReference type="PRINTS" id="PR00081">
    <property type="entry name" value="GDHRDH"/>
</dbReference>
<feature type="active site" description="Proton acceptor" evidence="8">
    <location>
        <position position="152"/>
    </location>
</feature>
<sequence>MLRGKTAIVTGAARGIGKAIALKLAKEGANIVLNYRSTSPEDVIKEIESLGVKVLSIQGDVSLEEDANKLIEEAVKTFGSLDILVNNAGITRDGLIMRMKSKDFDDVININLKGAFNTTRAISSIMMKQRKGVIINISSVVGVAGNAGQSNYAASKAGLIGLTKSVAKELGGRGIRCNAVAPGFIVTDMTNVLGDKVRESIINGVPLKKLGETDDIAAAVAFLASDDAKYITGQVLNVDGGMLM</sequence>
<feature type="binding site" evidence="9">
    <location>
        <position position="185"/>
    </location>
    <ligand>
        <name>NADP(+)</name>
        <dbReference type="ChEBI" id="CHEBI:58349"/>
    </ligand>
</feature>
<evidence type="ECO:0000256" key="9">
    <source>
        <dbReference type="PIRSR" id="PIRSR611284-2"/>
    </source>
</evidence>
<keyword evidence="6" id="KW-0753">Steroid metabolism</keyword>
<keyword evidence="10" id="KW-0276">Fatty acid metabolism</keyword>
<comment type="subunit">
    <text evidence="10">Homotetramer.</text>
</comment>
<dbReference type="CDD" id="cd05333">
    <property type="entry name" value="BKR_SDR_c"/>
    <property type="match status" value="1"/>
</dbReference>
<dbReference type="GO" id="GO:0008202">
    <property type="term" value="P:steroid metabolic process"/>
    <property type="evidence" value="ECO:0007669"/>
    <property type="project" value="UniProtKB-KW"/>
</dbReference>
<organism evidence="12 13">
    <name type="scientific">Clostridium fallax</name>
    <dbReference type="NCBI Taxonomy" id="1533"/>
    <lineage>
        <taxon>Bacteria</taxon>
        <taxon>Bacillati</taxon>
        <taxon>Bacillota</taxon>
        <taxon>Clostridia</taxon>
        <taxon>Eubacteriales</taxon>
        <taxon>Clostridiaceae</taxon>
        <taxon>Clostridium</taxon>
    </lineage>
</organism>
<dbReference type="AlphaFoldDB" id="A0A1M4VTJ3"/>
<dbReference type="RefSeq" id="WP_072894922.1">
    <property type="nucleotide sequence ID" value="NZ_FQVM01000009.1"/>
</dbReference>
<dbReference type="PANTHER" id="PTHR42879:SF2">
    <property type="entry name" value="3-OXOACYL-[ACYL-CARRIER-PROTEIN] REDUCTASE FABG"/>
    <property type="match status" value="1"/>
</dbReference>
<keyword evidence="5 10" id="KW-0560">Oxidoreductase</keyword>
<dbReference type="FunFam" id="3.40.50.720:FF:000115">
    <property type="entry name" value="3-oxoacyl-[acyl-carrier-protein] reductase FabG"/>
    <property type="match status" value="1"/>
</dbReference>
<dbReference type="EC" id="1.1.1.100" evidence="3 10"/>
<accession>A0A1M4VTJ3</accession>
<evidence type="ECO:0000256" key="3">
    <source>
        <dbReference type="ARBA" id="ARBA00012948"/>
    </source>
</evidence>
<dbReference type="GO" id="GO:0051287">
    <property type="term" value="F:NAD binding"/>
    <property type="evidence" value="ECO:0007669"/>
    <property type="project" value="UniProtKB-UniRule"/>
</dbReference>
<evidence type="ECO:0000259" key="11">
    <source>
        <dbReference type="SMART" id="SM00822"/>
    </source>
</evidence>
<evidence type="ECO:0000313" key="12">
    <source>
        <dbReference type="EMBL" id="SHE72170.1"/>
    </source>
</evidence>
<dbReference type="GO" id="GO:0004316">
    <property type="term" value="F:3-oxoacyl-[acyl-carrier-protein] reductase (NADPH) activity"/>
    <property type="evidence" value="ECO:0007669"/>
    <property type="project" value="UniProtKB-UniRule"/>
</dbReference>
<comment type="pathway">
    <text evidence="1 10">Lipid metabolism; fatty acid biosynthesis.</text>
</comment>
<keyword evidence="10" id="KW-0275">Fatty acid biosynthesis</keyword>
<dbReference type="Gene3D" id="3.40.50.720">
    <property type="entry name" value="NAD(P)-binding Rossmann-like Domain"/>
    <property type="match status" value="1"/>
</dbReference>
<evidence type="ECO:0000256" key="7">
    <source>
        <dbReference type="ARBA" id="ARBA00048508"/>
    </source>
</evidence>
<dbReference type="UniPathway" id="UPA00094"/>
<keyword evidence="4 9" id="KW-0521">NADP</keyword>
<protein>
    <recommendedName>
        <fullName evidence="3 10">3-oxoacyl-[acyl-carrier-protein] reductase</fullName>
        <ecNumber evidence="3 10">1.1.1.100</ecNumber>
    </recommendedName>
</protein>
<dbReference type="PRINTS" id="PR00080">
    <property type="entry name" value="SDRFAMILY"/>
</dbReference>
<dbReference type="InterPro" id="IPR057326">
    <property type="entry name" value="KR_dom"/>
</dbReference>
<evidence type="ECO:0000256" key="1">
    <source>
        <dbReference type="ARBA" id="ARBA00005194"/>
    </source>
</evidence>
<dbReference type="PROSITE" id="PS00061">
    <property type="entry name" value="ADH_SHORT"/>
    <property type="match status" value="1"/>
</dbReference>
<proteinExistence type="inferred from homology"/>
<dbReference type="STRING" id="1533.SAMN05443638_1098"/>
<dbReference type="GO" id="GO:0006633">
    <property type="term" value="P:fatty acid biosynthetic process"/>
    <property type="evidence" value="ECO:0007669"/>
    <property type="project" value="UniProtKB-UniPathway"/>
</dbReference>
<dbReference type="InterPro" id="IPR050259">
    <property type="entry name" value="SDR"/>
</dbReference>
<evidence type="ECO:0000313" key="13">
    <source>
        <dbReference type="Proteomes" id="UP000184035"/>
    </source>
</evidence>
<dbReference type="Pfam" id="PF13561">
    <property type="entry name" value="adh_short_C2"/>
    <property type="match status" value="1"/>
</dbReference>
<keyword evidence="13" id="KW-1185">Reference proteome</keyword>
<dbReference type="SUPFAM" id="SSF51735">
    <property type="entry name" value="NAD(P)-binding Rossmann-fold domains"/>
    <property type="match status" value="1"/>
</dbReference>
<feature type="binding site" evidence="9">
    <location>
        <position position="87"/>
    </location>
    <ligand>
        <name>NADP(+)</name>
        <dbReference type="ChEBI" id="CHEBI:58349"/>
    </ligand>
</feature>
<gene>
    <name evidence="12" type="ORF">SAMN05443638_1098</name>
</gene>
<dbReference type="EMBL" id="FQVM01000009">
    <property type="protein sequence ID" value="SHE72170.1"/>
    <property type="molecule type" value="Genomic_DNA"/>
</dbReference>
<dbReference type="NCBIfam" id="NF005559">
    <property type="entry name" value="PRK07231.1"/>
    <property type="match status" value="1"/>
</dbReference>
<dbReference type="NCBIfam" id="NF009466">
    <property type="entry name" value="PRK12826.1-2"/>
    <property type="match status" value="1"/>
</dbReference>
<evidence type="ECO:0000256" key="10">
    <source>
        <dbReference type="RuleBase" id="RU366074"/>
    </source>
</evidence>
<evidence type="ECO:0000256" key="8">
    <source>
        <dbReference type="PIRSR" id="PIRSR611284-1"/>
    </source>
</evidence>
<feature type="binding site" evidence="9">
    <location>
        <begin position="11"/>
        <end position="14"/>
    </location>
    <ligand>
        <name>NADP(+)</name>
        <dbReference type="ChEBI" id="CHEBI:58349"/>
    </ligand>
</feature>
<keyword evidence="10" id="KW-0444">Lipid biosynthesis</keyword>
<evidence type="ECO:0000256" key="4">
    <source>
        <dbReference type="ARBA" id="ARBA00022857"/>
    </source>
</evidence>
<comment type="similarity">
    <text evidence="2 10">Belongs to the short-chain dehydrogenases/reductases (SDR) family.</text>
</comment>